<evidence type="ECO:0000256" key="4">
    <source>
        <dbReference type="ARBA" id="ARBA00023163"/>
    </source>
</evidence>
<dbReference type="GO" id="GO:0043565">
    <property type="term" value="F:sequence-specific DNA binding"/>
    <property type="evidence" value="ECO:0007669"/>
    <property type="project" value="TreeGrafter"/>
</dbReference>
<dbReference type="PANTHER" id="PTHR30537">
    <property type="entry name" value="HTH-TYPE TRANSCRIPTIONAL REGULATOR"/>
    <property type="match status" value="1"/>
</dbReference>
<name>A0A3A9J603_9PROT</name>
<evidence type="ECO:0000313" key="9">
    <source>
        <dbReference type="Proteomes" id="UP000278036"/>
    </source>
</evidence>
<dbReference type="Pfam" id="PF00126">
    <property type="entry name" value="HTH_1"/>
    <property type="match status" value="1"/>
</dbReference>
<dbReference type="FunFam" id="1.10.10.10:FF:000001">
    <property type="entry name" value="LysR family transcriptional regulator"/>
    <property type="match status" value="1"/>
</dbReference>
<evidence type="ECO:0000256" key="3">
    <source>
        <dbReference type="ARBA" id="ARBA00023125"/>
    </source>
</evidence>
<dbReference type="InterPro" id="IPR036388">
    <property type="entry name" value="WH-like_DNA-bd_sf"/>
</dbReference>
<dbReference type="Gene3D" id="1.10.10.10">
    <property type="entry name" value="Winged helix-like DNA-binding domain superfamily/Winged helix DNA-binding domain"/>
    <property type="match status" value="1"/>
</dbReference>
<keyword evidence="4" id="KW-0804">Transcription</keyword>
<keyword evidence="3" id="KW-0238">DNA-binding</keyword>
<keyword evidence="2" id="KW-0805">Transcription regulation</keyword>
<dbReference type="OrthoDB" id="9812435at2"/>
<dbReference type="CDD" id="cd08422">
    <property type="entry name" value="PBP2_CrgA_like"/>
    <property type="match status" value="1"/>
</dbReference>
<gene>
    <name evidence="6" type="ORF">D6Z83_18740</name>
    <name evidence="7" type="ORF">EBE87_26005</name>
</gene>
<evidence type="ECO:0000313" key="6">
    <source>
        <dbReference type="EMBL" id="RKK02647.1"/>
    </source>
</evidence>
<protein>
    <submittedName>
        <fullName evidence="6">LysR family transcriptional regulator</fullName>
    </submittedName>
</protein>
<dbReference type="Pfam" id="PF03466">
    <property type="entry name" value="LysR_substrate"/>
    <property type="match status" value="1"/>
</dbReference>
<evidence type="ECO:0000256" key="1">
    <source>
        <dbReference type="ARBA" id="ARBA00009437"/>
    </source>
</evidence>
<comment type="caution">
    <text evidence="6">The sequence shown here is derived from an EMBL/GenBank/DDBJ whole genome shotgun (WGS) entry which is preliminary data.</text>
</comment>
<reference evidence="6 9" key="1">
    <citation type="submission" date="2018-09" db="EMBL/GenBank/DDBJ databases">
        <title>Roseomonas sp. nov., isolated from feces of Tibetan antelopes in the Qinghai-Tibet plateau, China.</title>
        <authorList>
            <person name="Tian Z."/>
        </authorList>
    </citation>
    <scope>NUCLEOTIDE SEQUENCE [LARGE SCALE GENOMIC DNA]</scope>
    <source>
        <strain evidence="7 8">Z23</strain>
        <strain evidence="6 9">Z24</strain>
    </source>
</reference>
<organism evidence="6 9">
    <name type="scientific">Teichococcus wenyumeiae</name>
    <dbReference type="NCBI Taxonomy" id="2478470"/>
    <lineage>
        <taxon>Bacteria</taxon>
        <taxon>Pseudomonadati</taxon>
        <taxon>Pseudomonadota</taxon>
        <taxon>Alphaproteobacteria</taxon>
        <taxon>Acetobacterales</taxon>
        <taxon>Roseomonadaceae</taxon>
        <taxon>Roseomonas</taxon>
    </lineage>
</organism>
<dbReference type="EMBL" id="RAQU01000137">
    <property type="protein sequence ID" value="RKK02647.1"/>
    <property type="molecule type" value="Genomic_DNA"/>
</dbReference>
<dbReference type="InterPro" id="IPR058163">
    <property type="entry name" value="LysR-type_TF_proteobact-type"/>
</dbReference>
<dbReference type="InterPro" id="IPR036390">
    <property type="entry name" value="WH_DNA-bd_sf"/>
</dbReference>
<sequence>MKLEGLSTFVAVAEAGSISAAARRLGLSKSVVSDRLAELERSLGAPLLHRSTRKLTLTEDGTSFLESAVQITRDVAAAAVMVAERRGALHGPLRISAPVTFGRMHLGPALYGFLARHPGVELTLDLDDRRVDAAADGYDAVVRHGPIADSRLTVWRLAPSRRVLVASPDYLDRYGTPGSVAALEQHRGIYYTNRSHLDWRFIGPGGPRIVRGQLALRVNNGDVMRDAAVAGLGIALLPTFIVHADLKAGKLRVIDLGADTEAEFLYVAHPEGRRASMKLRAMVAEIRAAFGDPPYWDG</sequence>
<feature type="domain" description="HTH lysR-type" evidence="5">
    <location>
        <begin position="1"/>
        <end position="58"/>
    </location>
</feature>
<comment type="similarity">
    <text evidence="1">Belongs to the LysR transcriptional regulatory family.</text>
</comment>
<dbReference type="GO" id="GO:0003700">
    <property type="term" value="F:DNA-binding transcription factor activity"/>
    <property type="evidence" value="ECO:0007669"/>
    <property type="project" value="InterPro"/>
</dbReference>
<dbReference type="GO" id="GO:0006351">
    <property type="term" value="P:DNA-templated transcription"/>
    <property type="evidence" value="ECO:0007669"/>
    <property type="project" value="TreeGrafter"/>
</dbReference>
<dbReference type="EMBL" id="RFLX01000059">
    <property type="protein sequence ID" value="RMI15398.1"/>
    <property type="molecule type" value="Genomic_DNA"/>
</dbReference>
<dbReference type="RefSeq" id="WP_120639779.1">
    <property type="nucleotide sequence ID" value="NZ_RAQU01000137.1"/>
</dbReference>
<accession>A0A3A9J603</accession>
<dbReference type="InParanoid" id="A0A3A9J603"/>
<dbReference type="InterPro" id="IPR005119">
    <property type="entry name" value="LysR_subst-bd"/>
</dbReference>
<dbReference type="PANTHER" id="PTHR30537:SF5">
    <property type="entry name" value="HTH-TYPE TRANSCRIPTIONAL ACTIVATOR TTDR-RELATED"/>
    <property type="match status" value="1"/>
</dbReference>
<dbReference type="Gene3D" id="3.40.190.290">
    <property type="match status" value="1"/>
</dbReference>
<dbReference type="SUPFAM" id="SSF46785">
    <property type="entry name" value="Winged helix' DNA-binding domain"/>
    <property type="match status" value="1"/>
</dbReference>
<dbReference type="Proteomes" id="UP000278036">
    <property type="component" value="Unassembled WGS sequence"/>
</dbReference>
<evidence type="ECO:0000256" key="2">
    <source>
        <dbReference type="ARBA" id="ARBA00023015"/>
    </source>
</evidence>
<dbReference type="PROSITE" id="PS50931">
    <property type="entry name" value="HTH_LYSR"/>
    <property type="match status" value="1"/>
</dbReference>
<keyword evidence="8" id="KW-1185">Reference proteome</keyword>
<dbReference type="InterPro" id="IPR000847">
    <property type="entry name" value="LysR_HTH_N"/>
</dbReference>
<evidence type="ECO:0000313" key="8">
    <source>
        <dbReference type="Proteomes" id="UP000274097"/>
    </source>
</evidence>
<dbReference type="FunCoup" id="A0A3A9J603">
    <property type="interactions" value="20"/>
</dbReference>
<evidence type="ECO:0000259" key="5">
    <source>
        <dbReference type="PROSITE" id="PS50931"/>
    </source>
</evidence>
<dbReference type="AlphaFoldDB" id="A0A3A9J603"/>
<evidence type="ECO:0000313" key="7">
    <source>
        <dbReference type="EMBL" id="RMI15398.1"/>
    </source>
</evidence>
<dbReference type="SUPFAM" id="SSF53850">
    <property type="entry name" value="Periplasmic binding protein-like II"/>
    <property type="match status" value="1"/>
</dbReference>
<dbReference type="Proteomes" id="UP000274097">
    <property type="component" value="Unassembled WGS sequence"/>
</dbReference>
<proteinExistence type="inferred from homology"/>